<gene>
    <name evidence="1" type="ORF">CVT63_03110</name>
</gene>
<sequence length="89" mass="9261">MTDTTDPGRNIPHLARIRVDRNPALPVAYRTRTAVHLAEAQGLAAAVALVVEVAAQALALQAVFEVAAQALALQAVFEVAAVAAQVHQA</sequence>
<reference evidence="1 2" key="1">
    <citation type="journal article" date="2017" name="ISME J.">
        <title>Potential for microbial H2 and metal transformations associated with novel bacteria and archaea in deep terrestrial subsurface sediments.</title>
        <authorList>
            <person name="Hernsdorf A.W."/>
            <person name="Amano Y."/>
            <person name="Miyakawa K."/>
            <person name="Ise K."/>
            <person name="Suzuki Y."/>
            <person name="Anantharaman K."/>
            <person name="Probst A."/>
            <person name="Burstein D."/>
            <person name="Thomas B.C."/>
            <person name="Banfield J.F."/>
        </authorList>
    </citation>
    <scope>NUCLEOTIDE SEQUENCE [LARGE SCALE GENOMIC DNA]</scope>
    <source>
        <strain evidence="1">HGW-Actinobacteria-3</strain>
    </source>
</reference>
<accession>A0A2N3G6L7</accession>
<evidence type="ECO:0000313" key="1">
    <source>
        <dbReference type="EMBL" id="PKQ28360.1"/>
    </source>
</evidence>
<evidence type="ECO:0000313" key="2">
    <source>
        <dbReference type="Proteomes" id="UP000233654"/>
    </source>
</evidence>
<dbReference type="EMBL" id="PHEX01000019">
    <property type="protein sequence ID" value="PKQ28360.1"/>
    <property type="molecule type" value="Genomic_DNA"/>
</dbReference>
<organism evidence="1 2">
    <name type="scientific">Candidatus Anoxymicrobium japonicum</name>
    <dbReference type="NCBI Taxonomy" id="2013648"/>
    <lineage>
        <taxon>Bacteria</taxon>
        <taxon>Bacillati</taxon>
        <taxon>Actinomycetota</taxon>
        <taxon>Candidatus Geothermincolia</taxon>
        <taxon>Candidatus Geothermincolales</taxon>
        <taxon>Candidatus Anoxymicrobiaceae</taxon>
        <taxon>Candidatus Anoxymicrobium</taxon>
    </lineage>
</organism>
<proteinExistence type="predicted"/>
<protein>
    <submittedName>
        <fullName evidence="1">Uncharacterized protein</fullName>
    </submittedName>
</protein>
<comment type="caution">
    <text evidence="1">The sequence shown here is derived from an EMBL/GenBank/DDBJ whole genome shotgun (WGS) entry which is preliminary data.</text>
</comment>
<dbReference type="Proteomes" id="UP000233654">
    <property type="component" value="Unassembled WGS sequence"/>
</dbReference>
<name>A0A2N3G6L7_9ACTN</name>
<dbReference type="AlphaFoldDB" id="A0A2N3G6L7"/>